<evidence type="ECO:0000313" key="2">
    <source>
        <dbReference type="EMBL" id="JAD51930.1"/>
    </source>
</evidence>
<reference evidence="2" key="1">
    <citation type="submission" date="2014-09" db="EMBL/GenBank/DDBJ databases">
        <authorList>
            <person name="Magalhaes I.L.F."/>
            <person name="Oliveira U."/>
            <person name="Santos F.R."/>
            <person name="Vidigal T.H.D.A."/>
            <person name="Brescovit A.D."/>
            <person name="Santos A.J."/>
        </authorList>
    </citation>
    <scope>NUCLEOTIDE SEQUENCE</scope>
    <source>
        <tissue evidence="2">Shoot tissue taken approximately 20 cm above the soil surface</tissue>
    </source>
</reference>
<name>A0A0A9ASM6_ARUDO</name>
<keyword evidence="1" id="KW-0812">Transmembrane</keyword>
<keyword evidence="1" id="KW-0472">Membrane</keyword>
<proteinExistence type="predicted"/>
<protein>
    <submittedName>
        <fullName evidence="2">Ribosome biogenesis protein RLP24</fullName>
    </submittedName>
</protein>
<dbReference type="AlphaFoldDB" id="A0A0A9ASM6"/>
<accession>A0A0A9ASM6</accession>
<reference evidence="2" key="2">
    <citation type="journal article" date="2015" name="Data Brief">
        <title>Shoot transcriptome of the giant reed, Arundo donax.</title>
        <authorList>
            <person name="Barrero R.A."/>
            <person name="Guerrero F.D."/>
            <person name="Moolhuijzen P."/>
            <person name="Goolsby J.A."/>
            <person name="Tidwell J."/>
            <person name="Bellgard S.E."/>
            <person name="Bellgard M.I."/>
        </authorList>
    </citation>
    <scope>NUCLEOTIDE SEQUENCE</scope>
    <source>
        <tissue evidence="2">Shoot tissue taken approximately 20 cm above the soil surface</tissue>
    </source>
</reference>
<evidence type="ECO:0000256" key="1">
    <source>
        <dbReference type="SAM" id="Phobius"/>
    </source>
</evidence>
<feature type="transmembrane region" description="Helical" evidence="1">
    <location>
        <begin position="36"/>
        <end position="54"/>
    </location>
</feature>
<organism evidence="2">
    <name type="scientific">Arundo donax</name>
    <name type="common">Giant reed</name>
    <name type="synonym">Donax arundinaceus</name>
    <dbReference type="NCBI Taxonomy" id="35708"/>
    <lineage>
        <taxon>Eukaryota</taxon>
        <taxon>Viridiplantae</taxon>
        <taxon>Streptophyta</taxon>
        <taxon>Embryophyta</taxon>
        <taxon>Tracheophyta</taxon>
        <taxon>Spermatophyta</taxon>
        <taxon>Magnoliopsida</taxon>
        <taxon>Liliopsida</taxon>
        <taxon>Poales</taxon>
        <taxon>Poaceae</taxon>
        <taxon>PACMAD clade</taxon>
        <taxon>Arundinoideae</taxon>
        <taxon>Arundineae</taxon>
        <taxon>Arundo</taxon>
    </lineage>
</organism>
<dbReference type="EMBL" id="GBRH01245965">
    <property type="protein sequence ID" value="JAD51930.1"/>
    <property type="molecule type" value="Transcribed_RNA"/>
</dbReference>
<sequence length="55" mass="6389">MFFTDTIVEQSHETQKRCIRHEYTSNTMPPSGYSSIRLPSVCCLIILTLIFVFFS</sequence>
<keyword evidence="1" id="KW-1133">Transmembrane helix</keyword>